<dbReference type="Gene3D" id="3.40.228.10">
    <property type="entry name" value="Dimethylsulfoxide Reductase, domain 2"/>
    <property type="match status" value="1"/>
</dbReference>
<dbReference type="Gene3D" id="3.40.50.740">
    <property type="match status" value="1"/>
</dbReference>
<dbReference type="SUPFAM" id="SSF50692">
    <property type="entry name" value="ADC-like"/>
    <property type="match status" value="1"/>
</dbReference>
<reference evidence="6" key="1">
    <citation type="journal article" date="2022" name="Cell">
        <title>Design, construction, and in vivo augmentation of a complex gut microbiome.</title>
        <authorList>
            <person name="Cheng A.G."/>
            <person name="Ho P.Y."/>
            <person name="Aranda-Diaz A."/>
            <person name="Jain S."/>
            <person name="Yu F.B."/>
            <person name="Meng X."/>
            <person name="Wang M."/>
            <person name="Iakiviak M."/>
            <person name="Nagashima K."/>
            <person name="Zhao A."/>
            <person name="Murugkar P."/>
            <person name="Patil A."/>
            <person name="Atabakhsh K."/>
            <person name="Weakley A."/>
            <person name="Yan J."/>
            <person name="Brumbaugh A.R."/>
            <person name="Higginbottom S."/>
            <person name="Dimas A."/>
            <person name="Shiver A.L."/>
            <person name="Deutschbauer A."/>
            <person name="Neff N."/>
            <person name="Sonnenburg J.L."/>
            <person name="Huang K.C."/>
            <person name="Fischbach M.A."/>
        </authorList>
    </citation>
    <scope>NUCLEOTIDE SEQUENCE</scope>
    <source>
        <strain evidence="6">DSM 19829</strain>
    </source>
</reference>
<dbReference type="InterPro" id="IPR006656">
    <property type="entry name" value="Mopterin_OxRdtase"/>
</dbReference>
<evidence type="ECO:0000256" key="2">
    <source>
        <dbReference type="ARBA" id="ARBA00022723"/>
    </source>
</evidence>
<comment type="similarity">
    <text evidence="1">Belongs to the prokaryotic molybdopterin-containing oxidoreductase family.</text>
</comment>
<dbReference type="InterPro" id="IPR006963">
    <property type="entry name" value="Mopterin_OxRdtase_4Fe-4S_dom"/>
</dbReference>
<evidence type="ECO:0000259" key="5">
    <source>
        <dbReference type="PROSITE" id="PS51669"/>
    </source>
</evidence>
<dbReference type="PROSITE" id="PS51669">
    <property type="entry name" value="4FE4S_MOW_BIS_MGD"/>
    <property type="match status" value="1"/>
</dbReference>
<dbReference type="Pfam" id="PF00384">
    <property type="entry name" value="Molybdopterin"/>
    <property type="match status" value="1"/>
</dbReference>
<dbReference type="EMBL" id="CP102290">
    <property type="protein sequence ID" value="UWP58546.1"/>
    <property type="molecule type" value="Genomic_DNA"/>
</dbReference>
<feature type="domain" description="4Fe-4S Mo/W bis-MGD-type" evidence="5">
    <location>
        <begin position="1"/>
        <end position="58"/>
    </location>
</feature>
<dbReference type="Gene3D" id="2.20.25.90">
    <property type="entry name" value="ADC-like domains"/>
    <property type="match status" value="1"/>
</dbReference>
<organism evidence="6 7">
    <name type="scientific">Ruminococcus gauvreauii</name>
    <dbReference type="NCBI Taxonomy" id="438033"/>
    <lineage>
        <taxon>Bacteria</taxon>
        <taxon>Bacillati</taxon>
        <taxon>Bacillota</taxon>
        <taxon>Clostridia</taxon>
        <taxon>Eubacteriales</taxon>
        <taxon>Oscillospiraceae</taxon>
        <taxon>Ruminococcus</taxon>
    </lineage>
</organism>
<keyword evidence="2" id="KW-0479">Metal-binding</keyword>
<evidence type="ECO:0000313" key="7">
    <source>
        <dbReference type="Proteomes" id="UP001060164"/>
    </source>
</evidence>
<name>A0ABY5VE66_9FIRM</name>
<evidence type="ECO:0000256" key="4">
    <source>
        <dbReference type="ARBA" id="ARBA00023014"/>
    </source>
</evidence>
<dbReference type="Proteomes" id="UP001060164">
    <property type="component" value="Chromosome"/>
</dbReference>
<dbReference type="RefSeq" id="WP_028529795.1">
    <property type="nucleotide sequence ID" value="NZ_CABLBR010000033.1"/>
</dbReference>
<dbReference type="InterPro" id="IPR009010">
    <property type="entry name" value="Asp_de-COase-like_dom_sf"/>
</dbReference>
<accession>A0ABY5VE66</accession>
<sequence>MMLKKTICPYDCPASCGLLAETDGDRIYRMIGDPDHPATRGVICAKVRGYVKSLYHRERLLRPMKRNGRKGSGEFVPISWEEAADLIALRFGCIIKKEGPQAILPAVYSGVMSDIQRFCGHAFFNYMGASELVMSLCSSAKGEGYAQVMGKTPSLDPGELRDSDCVLVWGCNAAATRIHSMADLVNGKKQGKKIILIDTYENPTARVADEVVLIRPGTDGALALSLMQVLVEEGLADMLFLEEETVGAGELIGTLGDYTPERTEKITGIPAGRVRKLARAYAAAQAPSVLLGSGLSRHRNGAMAVRLITILPAFVGAWKYRGGGICGCMVSGGEVFRMDLIRRPDFRETPGRKININQLASALAGDIQGSPIKGLYVYGLNPANTVSNQKKLLEGLAREDLFTVVHERFMTDTARYADVLLPAAFSVEQSDVYRSYGYFTAGYAEKIVEPAGECKSNWDTFRLLAGAMGYRNSYFEKTEAEMVQKVLREAGSFLRERPADEWERIQGGGSISFPEADHQIYRTKSGKIEIVNREAEIPVPMYLQAEEDGYPLHLVSGPSVHTLNSTFGERADLRARRGVMSLLVHPEDAEMRNIRDGERVLCFNDLAEVEFQAEVTVRVKKGTVIAEGVYDIAHSLNGLTVNALHHERLSDCGAATTLNDNTVDIRPAGAAVDIPN</sequence>
<dbReference type="InterPro" id="IPR050612">
    <property type="entry name" value="Prok_Mopterin_Oxidored"/>
</dbReference>
<keyword evidence="3" id="KW-0408">Iron</keyword>
<dbReference type="PANTHER" id="PTHR43742:SF6">
    <property type="entry name" value="OXIDOREDUCTASE YYAE-RELATED"/>
    <property type="match status" value="1"/>
</dbReference>
<dbReference type="Pfam" id="PF04879">
    <property type="entry name" value="Molybdop_Fe4S4"/>
    <property type="match status" value="1"/>
</dbReference>
<evidence type="ECO:0000256" key="1">
    <source>
        <dbReference type="ARBA" id="ARBA00010312"/>
    </source>
</evidence>
<dbReference type="Gene3D" id="2.40.40.20">
    <property type="match status" value="1"/>
</dbReference>
<dbReference type="PANTHER" id="PTHR43742">
    <property type="entry name" value="TRIMETHYLAMINE-N-OXIDE REDUCTASE"/>
    <property type="match status" value="1"/>
</dbReference>
<gene>
    <name evidence="6" type="ORF">NQ502_14335</name>
</gene>
<dbReference type="Pfam" id="PF01568">
    <property type="entry name" value="Molydop_binding"/>
    <property type="match status" value="1"/>
</dbReference>
<dbReference type="InterPro" id="IPR006657">
    <property type="entry name" value="MoPterin_dinucl-bd_dom"/>
</dbReference>
<dbReference type="SMART" id="SM00926">
    <property type="entry name" value="Molybdop_Fe4S4"/>
    <property type="match status" value="1"/>
</dbReference>
<keyword evidence="7" id="KW-1185">Reference proteome</keyword>
<dbReference type="CDD" id="cd02766">
    <property type="entry name" value="MopB_3"/>
    <property type="match status" value="1"/>
</dbReference>
<evidence type="ECO:0000256" key="3">
    <source>
        <dbReference type="ARBA" id="ARBA00023004"/>
    </source>
</evidence>
<protein>
    <submittedName>
        <fullName evidence="6">Molybdopterin-dependent oxidoreductase</fullName>
    </submittedName>
</protein>
<dbReference type="SUPFAM" id="SSF53706">
    <property type="entry name" value="Formate dehydrogenase/DMSO reductase, domains 1-3"/>
    <property type="match status" value="1"/>
</dbReference>
<proteinExistence type="inferred from homology"/>
<evidence type="ECO:0000313" key="6">
    <source>
        <dbReference type="EMBL" id="UWP58546.1"/>
    </source>
</evidence>
<keyword evidence="4" id="KW-0411">Iron-sulfur</keyword>
<dbReference type="Gene3D" id="3.30.2070.10">
    <property type="entry name" value="Formate dehydrogenase/DMSO reductase"/>
    <property type="match status" value="1"/>
</dbReference>